<dbReference type="Proteomes" id="UP001177023">
    <property type="component" value="Unassembled WGS sequence"/>
</dbReference>
<dbReference type="GO" id="GO:0016887">
    <property type="term" value="F:ATP hydrolysis activity"/>
    <property type="evidence" value="ECO:0007669"/>
    <property type="project" value="InterPro"/>
</dbReference>
<dbReference type="SUPFAM" id="SSF52540">
    <property type="entry name" value="P-loop containing nucleoside triphosphate hydrolases"/>
    <property type="match status" value="2"/>
</dbReference>
<reference evidence="10" key="1">
    <citation type="submission" date="2023-06" db="EMBL/GenBank/DDBJ databases">
        <authorList>
            <person name="Delattre M."/>
        </authorList>
    </citation>
    <scope>NUCLEOTIDE SEQUENCE</scope>
    <source>
        <strain evidence="10">AF72</strain>
    </source>
</reference>
<keyword evidence="5 7" id="KW-1133">Transmembrane helix</keyword>
<feature type="transmembrane region" description="Helical" evidence="7">
    <location>
        <begin position="208"/>
        <end position="229"/>
    </location>
</feature>
<dbReference type="FunFam" id="3.40.50.300:FF:001598">
    <property type="entry name" value="ABC transporter ced-7"/>
    <property type="match status" value="1"/>
</dbReference>
<evidence type="ECO:0000256" key="2">
    <source>
        <dbReference type="ARBA" id="ARBA00022692"/>
    </source>
</evidence>
<dbReference type="SMART" id="SM00382">
    <property type="entry name" value="AAA"/>
    <property type="match status" value="2"/>
</dbReference>
<evidence type="ECO:0000313" key="10">
    <source>
        <dbReference type="EMBL" id="CAJ0582204.1"/>
    </source>
</evidence>
<feature type="transmembrane region" description="Helical" evidence="7">
    <location>
        <begin position="382"/>
        <end position="403"/>
    </location>
</feature>
<feature type="transmembrane region" description="Helical" evidence="7">
    <location>
        <begin position="1066"/>
        <end position="1087"/>
    </location>
</feature>
<dbReference type="Gene3D" id="3.40.50.300">
    <property type="entry name" value="P-loop containing nucleotide triphosphate hydrolases"/>
    <property type="match status" value="2"/>
</dbReference>
<dbReference type="InterPro" id="IPR003593">
    <property type="entry name" value="AAA+_ATPase"/>
</dbReference>
<feature type="non-terminal residue" evidence="10">
    <location>
        <position position="1"/>
    </location>
</feature>
<sequence length="1545" mass="171929">MRPPGPLRHAWLFVLMMRKSWITYYDDSQMTRGEVDVLVDVVNPIFPASQGDRLYGYWVADIVDKAALTALIGQFCGPAPCALTAFTEYQQIVDKLRTDPNGTLYRGLVFNEVDLKKPHLSYDFLLPDDNFNASIGKTWNNGDEPFAMMGQWQQSWGANTDGTDAKFMHSLNAAFLKLVKGAELPAVTMVPMVNPDVAYEFWMDANSFLPIIIAIVVLPTMIYTAREIAAEKESGMKDFLSVMGMSRGVFLSSHIFIGWLKAFIIAGACLANPAVGFVHHPWYIQPAFIFVPLVFYTLACMICAAAIAFVVIVHSGLIALFIIPPLQPSVYSPWMACLASLNYNSAYGYSLLSARSYLLRNRGLTGSTFFEDTDNIFNVGPATLMTIFDCLWMILVIIAAELYHKYTDFSMAIAIKRWLSKGKVGSSSEIDEIQPIPDGHEKRSENGHADIVVEHLQKVWGSTGEMAVKDMNLKAYRGEVTVLLGHNGAGKSTTFSVISGLTPPSSGRVEVTTNNVGLCPQGNALFDRLTVMEHLWFFHQIKGATNDWRKEGKAILASLGLSEKKNTYSMALSGGMKRKLCLAMSLIGDSKVVLLDEPTAGMDIGARNDVQKMLDVEKRERTILLTTHYMDEAEALGDRIVIMVKGKDVASGSTHFLERRFGTGYTLIVVFDEGKAGDKMGQHLLQEVQSLIPSATLCRFHGKQVEISLPNHENLQFPRLFAYLEAHQVQLGVSSFGLSASNLEQVFLTVGELCEHAEDGSAARKDMFDKDLDERINLVASLPFQFLFLLWKRILYSIRNWSQWLYQIVLPMLIIFLMAKFVDFNGLGETDGGVTKDGHLLALNSMGKMAIGLDGAANVKLYDAIRRAGNLKVYEDPIPADSRFRLPPFGAHVFQANNSLTFAVNPNSLWAHMTLFTALANSYLDDGGIDVNVRVVKRLHHLDDEDKDSMEIVEDYYVSAIVVLVFSMLTSPFAIYIVLERVSRFAHQQFLTKMPTLMLYTTSVLYEAIIYFFVAGLMLIAFRIGDWDKGENLRVFWCMALYFVAIHPATYLLCAMFDSPSKANTMILIIQSFGAFICIITVMTVQLSSDWEPIILQDVFQALCPTYGLSRGVVMARMLGRGKGDDVDQDNNINLIRYHRVLWIFACNAAGYLLLYILIRFPPLQMFCARCCKKPTPPITNEDDLVYRERELVEGATDKYSLKTRKLTKNYGKFTAVNRLSFGVKSGECFGLLGVNGAGKTTTFGILTGSLYPTEGSAYIGGSRVLGIKSMGYCPQFDAYLLELTGREVLALLATLLGYYHPFRKADSLLRAVLMERHGDKLLKHCSGGQKRKISVGISLLAQKHVILLDEPTAGIDPRARREIWSLVGAVRETEGRAVLLSSHSMDECEALCTRVGIMAHGVLRTVGTTQQIKSRYGNTYQLVLMFPHDQPRDCSFDGRVQDAVSSAFPGSTQHRDVVQSNIFKFTLPRRPEDLWSEMWLKCAKMGQSLGAEDFSLAQASLIETFLNVTGEKAEAEPVAGTIFTAEAVENMAEATPVVVEESWT</sequence>
<evidence type="ECO:0000256" key="4">
    <source>
        <dbReference type="ARBA" id="ARBA00022840"/>
    </source>
</evidence>
<name>A0AA36D9F7_9BILA</name>
<accession>A0AA36D9F7</accession>
<evidence type="ECO:0000256" key="8">
    <source>
        <dbReference type="SAM" id="SignalP"/>
    </source>
</evidence>
<dbReference type="GO" id="GO:0140359">
    <property type="term" value="F:ABC-type transporter activity"/>
    <property type="evidence" value="ECO:0007669"/>
    <property type="project" value="InterPro"/>
</dbReference>
<keyword evidence="4" id="KW-0067">ATP-binding</keyword>
<feature type="transmembrane region" description="Helical" evidence="7">
    <location>
        <begin position="249"/>
        <end position="273"/>
    </location>
</feature>
<feature type="domain" description="ABC transporter" evidence="9">
    <location>
        <begin position="451"/>
        <end position="670"/>
    </location>
</feature>
<feature type="domain" description="ABC transporter" evidence="9">
    <location>
        <begin position="1202"/>
        <end position="1426"/>
    </location>
</feature>
<feature type="transmembrane region" description="Helical" evidence="7">
    <location>
        <begin position="804"/>
        <end position="822"/>
    </location>
</feature>
<dbReference type="InterPro" id="IPR013525">
    <property type="entry name" value="ABC2_TM"/>
</dbReference>
<feature type="transmembrane region" description="Helical" evidence="7">
    <location>
        <begin position="999"/>
        <end position="1022"/>
    </location>
</feature>
<keyword evidence="6 7" id="KW-0472">Membrane</keyword>
<dbReference type="GO" id="GO:0016020">
    <property type="term" value="C:membrane"/>
    <property type="evidence" value="ECO:0007669"/>
    <property type="project" value="UniProtKB-SubCell"/>
</dbReference>
<keyword evidence="2 7" id="KW-0812">Transmembrane</keyword>
<dbReference type="InterPro" id="IPR017871">
    <property type="entry name" value="ABC_transporter-like_CS"/>
</dbReference>
<feature type="transmembrane region" description="Helical" evidence="7">
    <location>
        <begin position="1034"/>
        <end position="1054"/>
    </location>
</feature>
<feature type="signal peptide" evidence="8">
    <location>
        <begin position="1"/>
        <end position="22"/>
    </location>
</feature>
<dbReference type="GO" id="GO:0005524">
    <property type="term" value="F:ATP binding"/>
    <property type="evidence" value="ECO:0007669"/>
    <property type="project" value="UniProtKB-KW"/>
</dbReference>
<gene>
    <name evidence="10" type="ORF">MSPICULIGERA_LOCUS20344</name>
</gene>
<dbReference type="FunFam" id="3.40.50.300:FF:000933">
    <property type="entry name" value="ABC transporter A family member 7"/>
    <property type="match status" value="1"/>
</dbReference>
<protein>
    <recommendedName>
        <fullName evidence="9">ABC transporter domain-containing protein</fullName>
    </recommendedName>
</protein>
<keyword evidence="11" id="KW-1185">Reference proteome</keyword>
<dbReference type="PROSITE" id="PS50893">
    <property type="entry name" value="ABC_TRANSPORTER_2"/>
    <property type="match status" value="2"/>
</dbReference>
<dbReference type="PROSITE" id="PS00211">
    <property type="entry name" value="ABC_TRANSPORTER_1"/>
    <property type="match status" value="2"/>
</dbReference>
<comment type="subcellular location">
    <subcellularLocation>
        <location evidence="1">Membrane</location>
        <topology evidence="1">Multi-pass membrane protein</topology>
    </subcellularLocation>
</comment>
<dbReference type="Pfam" id="PF00005">
    <property type="entry name" value="ABC_tran"/>
    <property type="match status" value="2"/>
</dbReference>
<evidence type="ECO:0000313" key="11">
    <source>
        <dbReference type="Proteomes" id="UP001177023"/>
    </source>
</evidence>
<dbReference type="PANTHER" id="PTHR19229:SF271">
    <property type="entry name" value="ABC TRANSPORTER CED-7"/>
    <property type="match status" value="1"/>
</dbReference>
<dbReference type="InterPro" id="IPR026082">
    <property type="entry name" value="ABCA"/>
</dbReference>
<organism evidence="10 11">
    <name type="scientific">Mesorhabditis spiculigera</name>
    <dbReference type="NCBI Taxonomy" id="96644"/>
    <lineage>
        <taxon>Eukaryota</taxon>
        <taxon>Metazoa</taxon>
        <taxon>Ecdysozoa</taxon>
        <taxon>Nematoda</taxon>
        <taxon>Chromadorea</taxon>
        <taxon>Rhabditida</taxon>
        <taxon>Rhabditina</taxon>
        <taxon>Rhabditomorpha</taxon>
        <taxon>Rhabditoidea</taxon>
        <taxon>Rhabditidae</taxon>
        <taxon>Mesorhabditinae</taxon>
        <taxon>Mesorhabditis</taxon>
    </lineage>
</organism>
<dbReference type="PANTHER" id="PTHR19229">
    <property type="entry name" value="ATP-BINDING CASSETTE TRANSPORTER SUBFAMILY A ABCA"/>
    <property type="match status" value="1"/>
</dbReference>
<evidence type="ECO:0000256" key="1">
    <source>
        <dbReference type="ARBA" id="ARBA00004141"/>
    </source>
</evidence>
<feature type="chain" id="PRO_5041211934" description="ABC transporter domain-containing protein" evidence="8">
    <location>
        <begin position="23"/>
        <end position="1545"/>
    </location>
</feature>
<feature type="transmembrane region" description="Helical" evidence="7">
    <location>
        <begin position="293"/>
        <end position="322"/>
    </location>
</feature>
<keyword evidence="3" id="KW-0547">Nucleotide-binding</keyword>
<dbReference type="CDD" id="cd03263">
    <property type="entry name" value="ABC_subfamily_A"/>
    <property type="match status" value="2"/>
</dbReference>
<evidence type="ECO:0000256" key="5">
    <source>
        <dbReference type="ARBA" id="ARBA00022989"/>
    </source>
</evidence>
<dbReference type="InterPro" id="IPR027417">
    <property type="entry name" value="P-loop_NTPase"/>
</dbReference>
<dbReference type="InterPro" id="IPR003439">
    <property type="entry name" value="ABC_transporter-like_ATP-bd"/>
</dbReference>
<dbReference type="EMBL" id="CATQJA010002664">
    <property type="protein sequence ID" value="CAJ0582204.1"/>
    <property type="molecule type" value="Genomic_DNA"/>
</dbReference>
<proteinExistence type="predicted"/>
<feature type="transmembrane region" description="Helical" evidence="7">
    <location>
        <begin position="1141"/>
        <end position="1159"/>
    </location>
</feature>
<evidence type="ECO:0000256" key="3">
    <source>
        <dbReference type="ARBA" id="ARBA00022741"/>
    </source>
</evidence>
<evidence type="ECO:0000256" key="6">
    <source>
        <dbReference type="ARBA" id="ARBA00023136"/>
    </source>
</evidence>
<feature type="transmembrane region" description="Helical" evidence="7">
    <location>
        <begin position="956"/>
        <end position="979"/>
    </location>
</feature>
<evidence type="ECO:0000259" key="9">
    <source>
        <dbReference type="PROSITE" id="PS50893"/>
    </source>
</evidence>
<dbReference type="Pfam" id="PF12698">
    <property type="entry name" value="ABC2_membrane_3"/>
    <property type="match status" value="2"/>
</dbReference>
<dbReference type="GO" id="GO:0005319">
    <property type="term" value="F:lipid transporter activity"/>
    <property type="evidence" value="ECO:0007669"/>
    <property type="project" value="TreeGrafter"/>
</dbReference>
<keyword evidence="8" id="KW-0732">Signal</keyword>
<comment type="caution">
    <text evidence="10">The sequence shown here is derived from an EMBL/GenBank/DDBJ whole genome shotgun (WGS) entry which is preliminary data.</text>
</comment>
<evidence type="ECO:0000256" key="7">
    <source>
        <dbReference type="SAM" id="Phobius"/>
    </source>
</evidence>